<accession>A0A0A1TVX0</accession>
<dbReference type="PANTHER" id="PTHR12277:SF81">
    <property type="entry name" value="PROTEIN ABHD13"/>
    <property type="match status" value="1"/>
</dbReference>
<dbReference type="InterPro" id="IPR029058">
    <property type="entry name" value="AB_hydrolase_fold"/>
</dbReference>
<proteinExistence type="predicted"/>
<gene>
    <name evidence="2" type="ORF">EIN_374830</name>
</gene>
<keyword evidence="3" id="KW-1185">Reference proteome</keyword>
<dbReference type="VEuPathDB" id="AmoebaDB:EIN_374830"/>
<dbReference type="EMBL" id="KB207268">
    <property type="protein sequence ID" value="ELP83428.1"/>
    <property type="molecule type" value="Genomic_DNA"/>
</dbReference>
<keyword evidence="1" id="KW-0812">Transmembrane</keyword>
<dbReference type="KEGG" id="eiv:EIN_374830"/>
<feature type="transmembrane region" description="Helical" evidence="1">
    <location>
        <begin position="6"/>
        <end position="23"/>
    </location>
</feature>
<dbReference type="GeneID" id="14882496"/>
<dbReference type="InterPro" id="IPR010463">
    <property type="entry name" value="DUF1057"/>
</dbReference>
<dbReference type="OrthoDB" id="10249433at2759"/>
<dbReference type="Pfam" id="PF06342">
    <property type="entry name" value="DUF1057"/>
    <property type="match status" value="1"/>
</dbReference>
<keyword evidence="1" id="KW-1133">Transmembrane helix</keyword>
<dbReference type="PANTHER" id="PTHR12277">
    <property type="entry name" value="ALPHA/BETA HYDROLASE DOMAIN-CONTAINING PROTEIN"/>
    <property type="match status" value="1"/>
</dbReference>
<keyword evidence="1" id="KW-0472">Membrane</keyword>
<evidence type="ECO:0000313" key="2">
    <source>
        <dbReference type="EMBL" id="ELP83428.1"/>
    </source>
</evidence>
<evidence type="ECO:0000256" key="1">
    <source>
        <dbReference type="SAM" id="Phobius"/>
    </source>
</evidence>
<dbReference type="OMA" id="IAQVFYK"/>
<dbReference type="AlphaFoldDB" id="A0A0A1TVX0"/>
<dbReference type="GO" id="GO:0016020">
    <property type="term" value="C:membrane"/>
    <property type="evidence" value="ECO:0007669"/>
    <property type="project" value="TreeGrafter"/>
</dbReference>
<name>A0A0A1TVX0_ENTIV</name>
<dbReference type="SUPFAM" id="SSF53474">
    <property type="entry name" value="alpha/beta-Hydrolases"/>
    <property type="match status" value="1"/>
</dbReference>
<protein>
    <submittedName>
        <fullName evidence="2">Protein bem46, putative</fullName>
    </submittedName>
</protein>
<dbReference type="ESTHER" id="entiv-a0a0a1tvx0">
    <property type="family name" value="Duf_1057"/>
</dbReference>
<reference evidence="2 3" key="1">
    <citation type="submission" date="2012-10" db="EMBL/GenBank/DDBJ databases">
        <authorList>
            <person name="Zafar N."/>
            <person name="Inman J."/>
            <person name="Hall N."/>
            <person name="Lorenzi H."/>
            <person name="Caler E."/>
        </authorList>
    </citation>
    <scope>NUCLEOTIDE SEQUENCE [LARGE SCALE GENOMIC DNA]</scope>
    <source>
        <strain evidence="2 3">IP1</strain>
    </source>
</reference>
<dbReference type="GO" id="GO:0008474">
    <property type="term" value="F:palmitoyl-(protein) hydrolase activity"/>
    <property type="evidence" value="ECO:0007669"/>
    <property type="project" value="TreeGrafter"/>
</dbReference>
<dbReference type="Gene3D" id="3.40.50.1820">
    <property type="entry name" value="alpha/beta hydrolase"/>
    <property type="match status" value="1"/>
</dbReference>
<dbReference type="RefSeq" id="XP_004182774.1">
    <property type="nucleotide sequence ID" value="XM_004182726.1"/>
</dbReference>
<evidence type="ECO:0000313" key="3">
    <source>
        <dbReference type="Proteomes" id="UP000014680"/>
    </source>
</evidence>
<sequence length="301" mass="34982">MWFECIAFVCIGYIIYHVIHLYFNQHKLIFYPTHNGEDFPTLDYIKEHSHLPFDLKEVKITTDDNNTVYLYACLQQNPEIHTTILLFQSNAGSVLDRLRLAANYYKLCDVNFCIAVYRGFDKATGIPTEQYMTQDCERYFDALQSLNIDMNKVVVLGRSIGVSMALKLFNKRKCYGLIIENGFTSLYGMAIKFFPFLKSLSFVVKDKWDNLEEIQRVNAGSKILMFSSGSDEMVSPEMMGQLYLKAKENGRLVRFESFSEGNHMNLPEYPRYFVIVTKYLEDLEKSDECFDCGTFENCLNE</sequence>
<dbReference type="Proteomes" id="UP000014680">
    <property type="component" value="Unassembled WGS sequence"/>
</dbReference>
<organism evidence="2 3">
    <name type="scientific">Entamoeba invadens IP1</name>
    <dbReference type="NCBI Taxonomy" id="370355"/>
    <lineage>
        <taxon>Eukaryota</taxon>
        <taxon>Amoebozoa</taxon>
        <taxon>Evosea</taxon>
        <taxon>Archamoebae</taxon>
        <taxon>Mastigamoebida</taxon>
        <taxon>Entamoebidae</taxon>
        <taxon>Entamoeba</taxon>
    </lineage>
</organism>